<dbReference type="Gene3D" id="2.120.10.30">
    <property type="entry name" value="TolB, C-terminal domain"/>
    <property type="match status" value="2"/>
</dbReference>
<evidence type="ECO:0008006" key="2">
    <source>
        <dbReference type="Google" id="ProtNLM"/>
    </source>
</evidence>
<sequence>MNSRGALTVILLLWIFYSVIAQVDASQLFLKACYEEEVNGDLQAAIAIYEKIIERYRSNRKVVAKAVLKMALCFEQLGDKKAEDLYRKILRDYKEQTEAVLVARSRLTFLKTQTRKINPLVKYYFERVGIDPLTHISFDRKYIAFTDWTTGNLVIRNLHSGKEINLTHKTWQTSPEYAVQPIWSRDGKYLAFGWFKEPSYIELRVVSLKDKKVQVVYSNPRLYIYPQDWHPSGKEILCEAHDFSRNPPNRMVLISLPDGKMKEIIPTSYSSRGYIFSPDGAYICYDLLREGGRRIMIYSFKDSTARRVSDINIGEYGFDNPVWNASGDLVIYRSRRLGKFDLWATPVENGRPNGASFLVQSDISQYLFYMKGMKENNFQTESIKSKIMNQSAPEAFIEEFSNVSLNPDWFVYIWREANIYDYDSFGRYSLKENPGHLRYYLSPATYPASGRGYIPHFANSYWHYPAMEMSRPFSGDRWKLETKCSYYFANGANTRRIILDVHFFSRKNNDERVLRIMRDSGFPEGQSLGVKFYSLDREIVKNDSCLSPADTNRTRPFTYYFRIIRDREILQVRQSEDGRRFRTVLTTTMDESFRGCMQMLRLSSGCWFVPANTYADWDYFRLTPIK</sequence>
<dbReference type="Proteomes" id="UP000885779">
    <property type="component" value="Unassembled WGS sequence"/>
</dbReference>
<accession>A0A7V4U457</accession>
<dbReference type="PANTHER" id="PTHR36842">
    <property type="entry name" value="PROTEIN TOLB HOMOLOG"/>
    <property type="match status" value="1"/>
</dbReference>
<evidence type="ECO:0000313" key="1">
    <source>
        <dbReference type="EMBL" id="HGY57358.1"/>
    </source>
</evidence>
<dbReference type="Gene3D" id="1.25.40.10">
    <property type="entry name" value="Tetratricopeptide repeat domain"/>
    <property type="match status" value="1"/>
</dbReference>
<dbReference type="SUPFAM" id="SSF82171">
    <property type="entry name" value="DPP6 N-terminal domain-like"/>
    <property type="match status" value="1"/>
</dbReference>
<organism evidence="1">
    <name type="scientific">Caldithrix abyssi</name>
    <dbReference type="NCBI Taxonomy" id="187145"/>
    <lineage>
        <taxon>Bacteria</taxon>
        <taxon>Pseudomonadati</taxon>
        <taxon>Calditrichota</taxon>
        <taxon>Calditrichia</taxon>
        <taxon>Calditrichales</taxon>
        <taxon>Calditrichaceae</taxon>
        <taxon>Caldithrix</taxon>
    </lineage>
</organism>
<dbReference type="InterPro" id="IPR011042">
    <property type="entry name" value="6-blade_b-propeller_TolB-like"/>
</dbReference>
<dbReference type="InterPro" id="IPR011990">
    <property type="entry name" value="TPR-like_helical_dom_sf"/>
</dbReference>
<dbReference type="InterPro" id="IPR019734">
    <property type="entry name" value="TPR_rpt"/>
</dbReference>
<dbReference type="Pfam" id="PF13174">
    <property type="entry name" value="TPR_6"/>
    <property type="match status" value="1"/>
</dbReference>
<protein>
    <recommendedName>
        <fullName evidence="2">Tetratricopeptide repeat protein</fullName>
    </recommendedName>
</protein>
<reference evidence="1" key="1">
    <citation type="journal article" date="2020" name="mSystems">
        <title>Genome- and Community-Level Interaction Insights into Carbon Utilization and Element Cycling Functions of Hydrothermarchaeota in Hydrothermal Sediment.</title>
        <authorList>
            <person name="Zhou Z."/>
            <person name="Liu Y."/>
            <person name="Xu W."/>
            <person name="Pan J."/>
            <person name="Luo Z.H."/>
            <person name="Li M."/>
        </authorList>
    </citation>
    <scope>NUCLEOTIDE SEQUENCE [LARGE SCALE GENOMIC DNA]</scope>
    <source>
        <strain evidence="1">HyVt-577</strain>
    </source>
</reference>
<proteinExistence type="predicted"/>
<comment type="caution">
    <text evidence="1">The sequence shown here is derived from an EMBL/GenBank/DDBJ whole genome shotgun (WGS) entry which is preliminary data.</text>
</comment>
<gene>
    <name evidence="1" type="ORF">ENK44_16740</name>
</gene>
<name>A0A7V4U457_CALAY</name>
<dbReference type="SUPFAM" id="SSF48452">
    <property type="entry name" value="TPR-like"/>
    <property type="match status" value="1"/>
</dbReference>
<dbReference type="AlphaFoldDB" id="A0A7V4U457"/>
<dbReference type="EMBL" id="DRQG01000154">
    <property type="protein sequence ID" value="HGY57358.1"/>
    <property type="molecule type" value="Genomic_DNA"/>
</dbReference>